<dbReference type="Proteomes" id="UP000011518">
    <property type="component" value="Unassembled WGS sequence"/>
</dbReference>
<dbReference type="PANTHER" id="PTHR19269">
    <property type="entry name" value="TROPOMYOSIN"/>
    <property type="match status" value="1"/>
</dbReference>
<name>L9L1V4_TUPCH</name>
<evidence type="ECO:0000256" key="2">
    <source>
        <dbReference type="ARBA" id="ARBA00023054"/>
    </source>
</evidence>
<keyword evidence="2 5" id="KW-0175">Coiled coil</keyword>
<evidence type="ECO:0000313" key="7">
    <source>
        <dbReference type="Proteomes" id="UP000011518"/>
    </source>
</evidence>
<dbReference type="FunFam" id="1.20.5.170:FF:000001">
    <property type="entry name" value="Tropomyosin alpha-1 chain isoform 1"/>
    <property type="match status" value="1"/>
</dbReference>
<keyword evidence="3" id="KW-0514">Muscle protein</keyword>
<evidence type="ECO:0000313" key="6">
    <source>
        <dbReference type="EMBL" id="ELW69006.1"/>
    </source>
</evidence>
<dbReference type="GO" id="GO:0003779">
    <property type="term" value="F:actin binding"/>
    <property type="evidence" value="ECO:0007669"/>
    <property type="project" value="UniProtKB-KW"/>
</dbReference>
<dbReference type="Gene3D" id="1.20.5.170">
    <property type="match status" value="1"/>
</dbReference>
<dbReference type="PRINTS" id="PR00194">
    <property type="entry name" value="TROPOMYOSIN"/>
</dbReference>
<reference evidence="7" key="1">
    <citation type="submission" date="2012-07" db="EMBL/GenBank/DDBJ databases">
        <title>Genome of the Chinese tree shrew, a rising model animal genetically related to primates.</title>
        <authorList>
            <person name="Zhang G."/>
            <person name="Fan Y."/>
            <person name="Yao Y."/>
            <person name="Huang Z."/>
        </authorList>
    </citation>
    <scope>NUCLEOTIDE SEQUENCE [LARGE SCALE GENOMIC DNA]</scope>
</reference>
<protein>
    <submittedName>
        <fullName evidence="6">Tropomyosin alpha-3 chain</fullName>
    </submittedName>
</protein>
<gene>
    <name evidence="6" type="ORF">TREES_T100007241</name>
</gene>
<dbReference type="Pfam" id="PF00261">
    <property type="entry name" value="Tropomyosin"/>
    <property type="match status" value="1"/>
</dbReference>
<evidence type="ECO:0000256" key="5">
    <source>
        <dbReference type="SAM" id="Coils"/>
    </source>
</evidence>
<comment type="similarity">
    <text evidence="1">Belongs to the tropomyosin family.</text>
</comment>
<organism evidence="6 7">
    <name type="scientific">Tupaia chinensis</name>
    <name type="common">Chinese tree shrew</name>
    <name type="synonym">Tupaia belangeri chinensis</name>
    <dbReference type="NCBI Taxonomy" id="246437"/>
    <lineage>
        <taxon>Eukaryota</taxon>
        <taxon>Metazoa</taxon>
        <taxon>Chordata</taxon>
        <taxon>Craniata</taxon>
        <taxon>Vertebrata</taxon>
        <taxon>Euteleostomi</taxon>
        <taxon>Mammalia</taxon>
        <taxon>Eutheria</taxon>
        <taxon>Euarchontoglires</taxon>
        <taxon>Scandentia</taxon>
        <taxon>Tupaiidae</taxon>
        <taxon>Tupaia</taxon>
    </lineage>
</organism>
<sequence>MASCCQPSNSTVDEQPIQLVEEELGRARERLHTVLQNLEEAEKAADESQRGSKVIENWPLKDEEKVELQEIQLREAKHTAVEADRKYEAARKSVTTERDLKRSEEQPELAVLFPRDA</sequence>
<proteinExistence type="inferred from homology"/>
<feature type="coiled-coil region" evidence="5">
    <location>
        <begin position="17"/>
        <end position="93"/>
    </location>
</feature>
<evidence type="ECO:0000256" key="4">
    <source>
        <dbReference type="ARBA" id="ARBA00023203"/>
    </source>
</evidence>
<dbReference type="InterPro" id="IPR000533">
    <property type="entry name" value="Tropomyosin"/>
</dbReference>
<dbReference type="AlphaFoldDB" id="L9L1V4"/>
<dbReference type="EMBL" id="KB320551">
    <property type="protein sequence ID" value="ELW69006.1"/>
    <property type="molecule type" value="Genomic_DNA"/>
</dbReference>
<dbReference type="SUPFAM" id="SSF57997">
    <property type="entry name" value="Tropomyosin"/>
    <property type="match status" value="1"/>
</dbReference>
<dbReference type="STRING" id="246437.L9L1V4"/>
<keyword evidence="4" id="KW-0009">Actin-binding</keyword>
<evidence type="ECO:0000256" key="1">
    <source>
        <dbReference type="ARBA" id="ARBA00009036"/>
    </source>
</evidence>
<accession>L9L1V4</accession>
<reference evidence="7" key="2">
    <citation type="journal article" date="2013" name="Nat. Commun.">
        <title>Genome of the Chinese tree shrew.</title>
        <authorList>
            <person name="Fan Y."/>
            <person name="Huang Z.Y."/>
            <person name="Cao C.C."/>
            <person name="Chen C.S."/>
            <person name="Chen Y.X."/>
            <person name="Fan D.D."/>
            <person name="He J."/>
            <person name="Hou H.L."/>
            <person name="Hu L."/>
            <person name="Hu X.T."/>
            <person name="Jiang X.T."/>
            <person name="Lai R."/>
            <person name="Lang Y.S."/>
            <person name="Liang B."/>
            <person name="Liao S.G."/>
            <person name="Mu D."/>
            <person name="Ma Y.Y."/>
            <person name="Niu Y.Y."/>
            <person name="Sun X.Q."/>
            <person name="Xia J.Q."/>
            <person name="Xiao J."/>
            <person name="Xiong Z.Q."/>
            <person name="Xu L."/>
            <person name="Yang L."/>
            <person name="Zhang Y."/>
            <person name="Zhao W."/>
            <person name="Zhao X.D."/>
            <person name="Zheng Y.T."/>
            <person name="Zhou J.M."/>
            <person name="Zhu Y.B."/>
            <person name="Zhang G.J."/>
            <person name="Wang J."/>
            <person name="Yao Y.G."/>
        </authorList>
    </citation>
    <scope>NUCLEOTIDE SEQUENCE [LARGE SCALE GENOMIC DNA]</scope>
</reference>
<dbReference type="InParanoid" id="L9L1V4"/>
<keyword evidence="7" id="KW-1185">Reference proteome</keyword>
<evidence type="ECO:0000256" key="3">
    <source>
        <dbReference type="ARBA" id="ARBA00023179"/>
    </source>
</evidence>